<gene>
    <name evidence="1" type="ORF">J1N35_006205</name>
</gene>
<evidence type="ECO:0000313" key="1">
    <source>
        <dbReference type="EMBL" id="KAH1123045.1"/>
    </source>
</evidence>
<accession>A0A9D3WH84</accession>
<dbReference type="AlphaFoldDB" id="A0A9D3WH84"/>
<dbReference type="OrthoDB" id="10276616at2759"/>
<sequence length="104" mass="11738">MKWEGNSTSYIEVNWYHKLGVGIHIFAFAPNYYSNLPHHIQPSLLQTSKVVFERPNEEKADAATLFHGSFLGGAINPLCTADSKSKSIRGDNRRYATTDYLVYA</sequence>
<dbReference type="Proteomes" id="UP000828251">
    <property type="component" value="Unassembled WGS sequence"/>
</dbReference>
<comment type="caution">
    <text evidence="1">The sequence shown here is derived from an EMBL/GenBank/DDBJ whole genome shotgun (WGS) entry which is preliminary data.</text>
</comment>
<organism evidence="1 2">
    <name type="scientific">Gossypium stocksii</name>
    <dbReference type="NCBI Taxonomy" id="47602"/>
    <lineage>
        <taxon>Eukaryota</taxon>
        <taxon>Viridiplantae</taxon>
        <taxon>Streptophyta</taxon>
        <taxon>Embryophyta</taxon>
        <taxon>Tracheophyta</taxon>
        <taxon>Spermatophyta</taxon>
        <taxon>Magnoliopsida</taxon>
        <taxon>eudicotyledons</taxon>
        <taxon>Gunneridae</taxon>
        <taxon>Pentapetalae</taxon>
        <taxon>rosids</taxon>
        <taxon>malvids</taxon>
        <taxon>Malvales</taxon>
        <taxon>Malvaceae</taxon>
        <taxon>Malvoideae</taxon>
        <taxon>Gossypium</taxon>
    </lineage>
</organism>
<proteinExistence type="predicted"/>
<reference evidence="1 2" key="1">
    <citation type="journal article" date="2021" name="Plant Biotechnol. J.">
        <title>Multi-omics assisted identification of the key and species-specific regulatory components of drought-tolerant mechanisms in Gossypium stocksii.</title>
        <authorList>
            <person name="Yu D."/>
            <person name="Ke L."/>
            <person name="Zhang D."/>
            <person name="Wu Y."/>
            <person name="Sun Y."/>
            <person name="Mei J."/>
            <person name="Sun J."/>
            <person name="Sun Y."/>
        </authorList>
    </citation>
    <scope>NUCLEOTIDE SEQUENCE [LARGE SCALE GENOMIC DNA]</scope>
    <source>
        <strain evidence="2">cv. E1</strain>
        <tissue evidence="1">Leaf</tissue>
    </source>
</reference>
<protein>
    <submittedName>
        <fullName evidence="1">Uncharacterized protein</fullName>
    </submittedName>
</protein>
<name>A0A9D3WH84_9ROSI</name>
<keyword evidence="2" id="KW-1185">Reference proteome</keyword>
<dbReference type="EMBL" id="JAIQCV010000002">
    <property type="protein sequence ID" value="KAH1123045.1"/>
    <property type="molecule type" value="Genomic_DNA"/>
</dbReference>
<evidence type="ECO:0000313" key="2">
    <source>
        <dbReference type="Proteomes" id="UP000828251"/>
    </source>
</evidence>